<keyword evidence="1" id="KW-0472">Membrane</keyword>
<sequence>MPPASPHPLRVEATLDPRLTRWMWLVKWLLAVPHYVVLFFLQIAFLLVSVVAFFSILITARYPRPLFDFNVGVIRWKTRVDYYASVVLGTDEYPPFTLKDVPGYPVHVDVAYPARLSRGLVLVKWLLAIPQFLLIAVMVGGGLTTYRYLQDYGPLSFGVIGLLSLIAVAILAFTGTYPRGLFDLLMGLVRWILRVLVYVFLMTDEYPPFRLDTGGHEPSPAMQPAGG</sequence>
<feature type="transmembrane region" description="Helical" evidence="1">
    <location>
        <begin position="155"/>
        <end position="174"/>
    </location>
</feature>
<keyword evidence="1" id="KW-0812">Transmembrane</keyword>
<reference evidence="3" key="1">
    <citation type="journal article" date="2019" name="Int. J. Syst. Evol. Microbiol.">
        <title>The Global Catalogue of Microorganisms (GCM) 10K type strain sequencing project: providing services to taxonomists for standard genome sequencing and annotation.</title>
        <authorList>
            <consortium name="The Broad Institute Genomics Platform"/>
            <consortium name="The Broad Institute Genome Sequencing Center for Infectious Disease"/>
            <person name="Wu L."/>
            <person name="Ma J."/>
        </authorList>
    </citation>
    <scope>NUCLEOTIDE SEQUENCE [LARGE SCALE GENOMIC DNA]</scope>
    <source>
        <strain evidence="3">JCM 18409</strain>
    </source>
</reference>
<keyword evidence="1" id="KW-1133">Transmembrane helix</keyword>
<proteinExistence type="predicted"/>
<evidence type="ECO:0000313" key="2">
    <source>
        <dbReference type="EMBL" id="GAA5013718.1"/>
    </source>
</evidence>
<dbReference type="InterPro" id="IPR025498">
    <property type="entry name" value="DUF4389"/>
</dbReference>
<dbReference type="EMBL" id="BAABKB010000011">
    <property type="protein sequence ID" value="GAA5013718.1"/>
    <property type="molecule type" value="Genomic_DNA"/>
</dbReference>
<comment type="caution">
    <text evidence="2">The sequence shown here is derived from an EMBL/GenBank/DDBJ whole genome shotgun (WGS) entry which is preliminary data.</text>
</comment>
<feature type="transmembrane region" description="Helical" evidence="1">
    <location>
        <begin position="125"/>
        <end position="149"/>
    </location>
</feature>
<organism evidence="2 3">
    <name type="scientific">Streptomyces siamensis</name>
    <dbReference type="NCBI Taxonomy" id="1274986"/>
    <lineage>
        <taxon>Bacteria</taxon>
        <taxon>Bacillati</taxon>
        <taxon>Actinomycetota</taxon>
        <taxon>Actinomycetes</taxon>
        <taxon>Kitasatosporales</taxon>
        <taxon>Streptomycetaceae</taxon>
        <taxon>Streptomyces</taxon>
    </lineage>
</organism>
<feature type="transmembrane region" description="Helical" evidence="1">
    <location>
        <begin position="32"/>
        <end position="58"/>
    </location>
</feature>
<protein>
    <submittedName>
        <fullName evidence="2">DUF4389 domain-containing protein</fullName>
    </submittedName>
</protein>
<dbReference type="Pfam" id="PF14333">
    <property type="entry name" value="DUF4389"/>
    <property type="match status" value="2"/>
</dbReference>
<name>A0ABP9IXB9_9ACTN</name>
<evidence type="ECO:0000256" key="1">
    <source>
        <dbReference type="SAM" id="Phobius"/>
    </source>
</evidence>
<dbReference type="Proteomes" id="UP001501759">
    <property type="component" value="Unassembled WGS sequence"/>
</dbReference>
<feature type="transmembrane region" description="Helical" evidence="1">
    <location>
        <begin position="181"/>
        <end position="201"/>
    </location>
</feature>
<keyword evidence="3" id="KW-1185">Reference proteome</keyword>
<accession>A0ABP9IXB9</accession>
<evidence type="ECO:0000313" key="3">
    <source>
        <dbReference type="Proteomes" id="UP001501759"/>
    </source>
</evidence>
<dbReference type="RefSeq" id="WP_345649734.1">
    <property type="nucleotide sequence ID" value="NZ_BAABKB010000011.1"/>
</dbReference>
<gene>
    <name evidence="2" type="ORF">GCM10023335_36750</name>
</gene>